<feature type="non-terminal residue" evidence="2">
    <location>
        <position position="1"/>
    </location>
</feature>
<accession>A0A1Y3B2J3</accession>
<name>A0A1Y3B2J3_EURMA</name>
<reference evidence="2 3" key="1">
    <citation type="submission" date="2017-03" db="EMBL/GenBank/DDBJ databases">
        <title>Genome Survey of Euroglyphus maynei.</title>
        <authorList>
            <person name="Arlian L.G."/>
            <person name="Morgan M.S."/>
            <person name="Rider S.D."/>
        </authorList>
    </citation>
    <scope>NUCLEOTIDE SEQUENCE [LARGE SCALE GENOMIC DNA]</scope>
    <source>
        <strain evidence="2">Arlian Lab</strain>
        <tissue evidence="2">Whole body</tissue>
    </source>
</reference>
<protein>
    <submittedName>
        <fullName evidence="2">Uncharacterized protein</fullName>
    </submittedName>
</protein>
<evidence type="ECO:0000256" key="1">
    <source>
        <dbReference type="SAM" id="MobiDB-lite"/>
    </source>
</evidence>
<sequence length="132" mass="15222">TKNEHKNSYKPTTFLAPTPEPSSSLNLISGYCSGSDHSDYEESEQNKHKILSSMIDELIDKVEKTNIIPKKMNNNKTSINRKRTTTVHHRKQLQYSDLNLFQKLMLQDVRSVKSDLLQSLKLLIDTNFLETN</sequence>
<evidence type="ECO:0000313" key="2">
    <source>
        <dbReference type="EMBL" id="OTF75032.1"/>
    </source>
</evidence>
<gene>
    <name evidence="2" type="ORF">BLA29_013975</name>
</gene>
<organism evidence="2 3">
    <name type="scientific">Euroglyphus maynei</name>
    <name type="common">Mayne's house dust mite</name>
    <dbReference type="NCBI Taxonomy" id="6958"/>
    <lineage>
        <taxon>Eukaryota</taxon>
        <taxon>Metazoa</taxon>
        <taxon>Ecdysozoa</taxon>
        <taxon>Arthropoda</taxon>
        <taxon>Chelicerata</taxon>
        <taxon>Arachnida</taxon>
        <taxon>Acari</taxon>
        <taxon>Acariformes</taxon>
        <taxon>Sarcoptiformes</taxon>
        <taxon>Astigmata</taxon>
        <taxon>Psoroptidia</taxon>
        <taxon>Analgoidea</taxon>
        <taxon>Pyroglyphidae</taxon>
        <taxon>Pyroglyphinae</taxon>
        <taxon>Euroglyphus</taxon>
    </lineage>
</organism>
<keyword evidence="3" id="KW-1185">Reference proteome</keyword>
<dbReference type="EMBL" id="MUJZ01044037">
    <property type="protein sequence ID" value="OTF75032.1"/>
    <property type="molecule type" value="Genomic_DNA"/>
</dbReference>
<feature type="region of interest" description="Disordered" evidence="1">
    <location>
        <begin position="1"/>
        <end position="22"/>
    </location>
</feature>
<dbReference type="Proteomes" id="UP000194236">
    <property type="component" value="Unassembled WGS sequence"/>
</dbReference>
<dbReference type="OrthoDB" id="6514689at2759"/>
<dbReference type="AlphaFoldDB" id="A0A1Y3B2J3"/>
<evidence type="ECO:0000313" key="3">
    <source>
        <dbReference type="Proteomes" id="UP000194236"/>
    </source>
</evidence>
<comment type="caution">
    <text evidence="2">The sequence shown here is derived from an EMBL/GenBank/DDBJ whole genome shotgun (WGS) entry which is preliminary data.</text>
</comment>
<proteinExistence type="predicted"/>